<organism evidence="7 8">
    <name type="scientific">Leptidea sinapis</name>
    <dbReference type="NCBI Taxonomy" id="189913"/>
    <lineage>
        <taxon>Eukaryota</taxon>
        <taxon>Metazoa</taxon>
        <taxon>Ecdysozoa</taxon>
        <taxon>Arthropoda</taxon>
        <taxon>Hexapoda</taxon>
        <taxon>Insecta</taxon>
        <taxon>Pterygota</taxon>
        <taxon>Neoptera</taxon>
        <taxon>Endopterygota</taxon>
        <taxon>Lepidoptera</taxon>
        <taxon>Glossata</taxon>
        <taxon>Ditrysia</taxon>
        <taxon>Papilionoidea</taxon>
        <taxon>Pieridae</taxon>
        <taxon>Dismorphiinae</taxon>
        <taxon>Leptidea</taxon>
    </lineage>
</organism>
<feature type="region of interest" description="Disordered" evidence="4">
    <location>
        <begin position="252"/>
        <end position="284"/>
    </location>
</feature>
<feature type="domain" description="RRM" evidence="5">
    <location>
        <begin position="86"/>
        <end position="156"/>
    </location>
</feature>
<feature type="compositionally biased region" description="Basic and acidic residues" evidence="4">
    <location>
        <begin position="650"/>
        <end position="659"/>
    </location>
</feature>
<feature type="region of interest" description="Disordered" evidence="4">
    <location>
        <begin position="650"/>
        <end position="673"/>
    </location>
</feature>
<dbReference type="GO" id="GO:0008270">
    <property type="term" value="F:zinc ion binding"/>
    <property type="evidence" value="ECO:0007669"/>
    <property type="project" value="UniProtKB-KW"/>
</dbReference>
<keyword evidence="8" id="KW-1185">Reference proteome</keyword>
<keyword evidence="2" id="KW-0862">Zinc</keyword>
<evidence type="ECO:0000313" key="7">
    <source>
        <dbReference type="EMBL" id="VVD00616.1"/>
    </source>
</evidence>
<evidence type="ECO:0000313" key="8">
    <source>
        <dbReference type="Proteomes" id="UP000324832"/>
    </source>
</evidence>
<dbReference type="SUPFAM" id="SSF54928">
    <property type="entry name" value="RNA-binding domain, RBD"/>
    <property type="match status" value="4"/>
</dbReference>
<dbReference type="GO" id="GO:0005634">
    <property type="term" value="C:nucleus"/>
    <property type="evidence" value="ECO:0007669"/>
    <property type="project" value="TreeGrafter"/>
</dbReference>
<dbReference type="InterPro" id="IPR012677">
    <property type="entry name" value="Nucleotide-bd_a/b_plait_sf"/>
</dbReference>
<dbReference type="SMART" id="SM00360">
    <property type="entry name" value="RRM"/>
    <property type="match status" value="4"/>
</dbReference>
<dbReference type="EMBL" id="FZQP02004856">
    <property type="protein sequence ID" value="VVD00616.1"/>
    <property type="molecule type" value="Genomic_DNA"/>
</dbReference>
<feature type="domain" description="RRM" evidence="5">
    <location>
        <begin position="340"/>
        <end position="410"/>
    </location>
</feature>
<name>A0A5E4QSR6_9NEOP</name>
<feature type="region of interest" description="Disordered" evidence="4">
    <location>
        <begin position="585"/>
        <end position="617"/>
    </location>
</feature>
<dbReference type="InterPro" id="IPR050502">
    <property type="entry name" value="Euk_RNA-bind_prot"/>
</dbReference>
<dbReference type="PROSITE" id="PS50158">
    <property type="entry name" value="ZF_CCHC"/>
    <property type="match status" value="2"/>
</dbReference>
<sequence>MPGAGTFKIFVGNLSDKTTDADLRPLFEKFGTVVECDIVRNYGFVHMENEQVGREAIQNLNGEIVHGQGIKIEAAKSRKAPSTPTTKIFVGNLTDKTRAPEVRELFQKFGTVVECDIVRNYGFVHLDATGDVNEAIKELNGMMVDGQPMKVQLSTSRVRQRPGMGDPEQCYRCGRGGHWSKECPKAMGPDRNGYRDRAFGRDPYPPPPPPPFLRDRMMGGFGDPYDGYYDRARFDSPRDLFERRYPVGGSRGLDMAGSRARGDFVSPPLRREPMPPMPNLPPMRSGMGAMRSYDAMYSRRSPPRGPQMARGMYEDFSRDTFDDRSSVCVSEIIMPGAGTFKIFVGNLSDKTTDADLRPLFEKFGTVVECDIVRNYGFVHMENEQVGREAIQNLNGEIVHGQGIKIEAAKSRKAPSTPTTKIFVGNLTDKTRAPEVRELFQKFGTVVECDIVRNYGFVHLDATGDVNEAIKELNGMMVDGQPMKVQLSTSRVRQRPGMGDPEQCYRCGRGGHWSKECPKAMGPDRNGYRDRAFGRDPYPPPPPPPFLRDRMMGGFGDPYDGYYDRARFDSPRDLFERRYPVGGSRGLDMAGSRARGDFVSPPLRREPMPPMPNLPPMRSGMGAMRSYDAMYSRRSPPRGPQMARGMYEDFSRDTFDDRRPGIRGPSPPRRYAPY</sequence>
<feature type="domain" description="CCHC-type" evidence="6">
    <location>
        <begin position="503"/>
        <end position="518"/>
    </location>
</feature>
<dbReference type="InterPro" id="IPR000504">
    <property type="entry name" value="RRM_dom"/>
</dbReference>
<dbReference type="PANTHER" id="PTHR48025">
    <property type="entry name" value="OS02G0815200 PROTEIN"/>
    <property type="match status" value="1"/>
</dbReference>
<protein>
    <recommendedName>
        <fullName evidence="9">RNA-binding protein lark</fullName>
    </recommendedName>
</protein>
<accession>A0A5E4QSR6</accession>
<dbReference type="InterPro" id="IPR001878">
    <property type="entry name" value="Znf_CCHC"/>
</dbReference>
<proteinExistence type="predicted"/>
<dbReference type="SMART" id="SM00343">
    <property type="entry name" value="ZnF_C2HC"/>
    <property type="match status" value="2"/>
</dbReference>
<dbReference type="Pfam" id="PF00098">
    <property type="entry name" value="zf-CCHC"/>
    <property type="match status" value="2"/>
</dbReference>
<feature type="domain" description="RRM" evidence="5">
    <location>
        <begin position="7"/>
        <end position="77"/>
    </location>
</feature>
<gene>
    <name evidence="7" type="ORF">LSINAPIS_LOCUS11214</name>
</gene>
<dbReference type="Proteomes" id="UP000324832">
    <property type="component" value="Unassembled WGS sequence"/>
</dbReference>
<feature type="domain" description="CCHC-type" evidence="6">
    <location>
        <begin position="170"/>
        <end position="185"/>
    </location>
</feature>
<keyword evidence="2" id="KW-0863">Zinc-finger</keyword>
<dbReference type="InterPro" id="IPR035979">
    <property type="entry name" value="RBD_domain_sf"/>
</dbReference>
<feature type="domain" description="RRM" evidence="5">
    <location>
        <begin position="419"/>
        <end position="489"/>
    </location>
</feature>
<evidence type="ECO:0000259" key="6">
    <source>
        <dbReference type="PROSITE" id="PS50158"/>
    </source>
</evidence>
<dbReference type="AlphaFoldDB" id="A0A5E4QSR6"/>
<dbReference type="GO" id="GO:0003729">
    <property type="term" value="F:mRNA binding"/>
    <property type="evidence" value="ECO:0007669"/>
    <property type="project" value="TreeGrafter"/>
</dbReference>
<dbReference type="Pfam" id="PF00076">
    <property type="entry name" value="RRM_1"/>
    <property type="match status" value="4"/>
</dbReference>
<dbReference type="Gene3D" id="3.30.70.330">
    <property type="match status" value="4"/>
</dbReference>
<keyword evidence="2" id="KW-0479">Metal-binding</keyword>
<evidence type="ECO:0008006" key="9">
    <source>
        <dbReference type="Google" id="ProtNLM"/>
    </source>
</evidence>
<evidence type="ECO:0000256" key="4">
    <source>
        <dbReference type="SAM" id="MobiDB-lite"/>
    </source>
</evidence>
<evidence type="ECO:0000256" key="2">
    <source>
        <dbReference type="PROSITE-ProRule" id="PRU00047"/>
    </source>
</evidence>
<feature type="compositionally biased region" description="Pro residues" evidence="4">
    <location>
        <begin position="664"/>
        <end position="673"/>
    </location>
</feature>
<dbReference type="Gene3D" id="4.10.60.10">
    <property type="entry name" value="Zinc finger, CCHC-type"/>
    <property type="match status" value="2"/>
</dbReference>
<evidence type="ECO:0000256" key="1">
    <source>
        <dbReference type="ARBA" id="ARBA00022884"/>
    </source>
</evidence>
<dbReference type="PANTHER" id="PTHR48025:SF1">
    <property type="entry name" value="RRM DOMAIN-CONTAINING PROTEIN"/>
    <property type="match status" value="1"/>
</dbReference>
<dbReference type="PROSITE" id="PS50102">
    <property type="entry name" value="RRM"/>
    <property type="match status" value="4"/>
</dbReference>
<keyword evidence="1 3" id="KW-0694">RNA-binding</keyword>
<dbReference type="CDD" id="cd12343">
    <property type="entry name" value="RRM1_2_CoAA_like"/>
    <property type="match status" value="4"/>
</dbReference>
<evidence type="ECO:0000259" key="5">
    <source>
        <dbReference type="PROSITE" id="PS50102"/>
    </source>
</evidence>
<reference evidence="7 8" key="1">
    <citation type="submission" date="2017-07" db="EMBL/GenBank/DDBJ databases">
        <authorList>
            <person name="Talla V."/>
            <person name="Backstrom N."/>
        </authorList>
    </citation>
    <scope>NUCLEOTIDE SEQUENCE [LARGE SCALE GENOMIC DNA]</scope>
</reference>
<evidence type="ECO:0000256" key="3">
    <source>
        <dbReference type="PROSITE-ProRule" id="PRU00176"/>
    </source>
</evidence>